<dbReference type="Proteomes" id="UP000293613">
    <property type="component" value="Unassembled WGS sequence"/>
</dbReference>
<reference evidence="2 3" key="1">
    <citation type="journal article" date="2019" name="Appl. Environ. Microbiol.">
        <title>Dissecting the evolutionary development of the Bifidobacterium animalis species through comparative genomics analyses.</title>
        <authorList>
            <person name="Lugli G.A."/>
            <person name="Mancino W."/>
            <person name="Milani C."/>
            <person name="Duranti S."/>
            <person name="Mancabelli L."/>
            <person name="Napoli S."/>
            <person name="Mangifesta M."/>
            <person name="Viappiani A."/>
            <person name="Anzalone R."/>
            <person name="Longhi G."/>
            <person name="van Sinderen D."/>
            <person name="Ventura M."/>
            <person name="Turroni F."/>
        </authorList>
    </citation>
    <scope>NUCLEOTIDE SEQUENCE [LARGE SCALE GENOMIC DNA]</scope>
    <source>
        <strain evidence="2 3">2011B</strain>
    </source>
</reference>
<comment type="caution">
    <text evidence="2">The sequence shown here is derived from an EMBL/GenBank/DDBJ whole genome shotgun (WGS) entry which is preliminary data.</text>
</comment>
<evidence type="ECO:0000313" key="2">
    <source>
        <dbReference type="EMBL" id="RYM92971.1"/>
    </source>
</evidence>
<dbReference type="EMBL" id="RSCO01000033">
    <property type="protein sequence ID" value="RYM92971.1"/>
    <property type="molecule type" value="Genomic_DNA"/>
</dbReference>
<sequence>MRGTCRTGRQSTTAGGIIPALAGNITPGGLPGCVPRDHPRACGEHWTLCGILSLTLGSSPRLRGTSDYRPCAALQSGIIPALAGNICARRYANRTCRDHPRACGEHHANKGKTAGQGGSSPRLRGTLDAVRNPLAHAGIIPALAGNMCMPLLMMVSFRDHPRACGEHPYKNPILNHTAGSSPRLRGTSVHERSGEHRRGIIPALAGNIRRPNRGGSCRWDHPRACGEHARRWQQSGLDEGSSPRLRGTSRIMPERRRALGIIPALAGNMRACSSPSPDTGDHPRACGEHLTNPWDPMDASGSSPRLRGTFGGWLDCVVARGIIPALAGNIATAPAASVAARDHPRACGEHAVESNTDAQDVGSSPRLRGTFADDFPIAGRRGIIPALAGNIWMRRQHDPTNRDHPRACGEHVGEAVERVGDEGSSPRLRGT</sequence>
<accession>A0A8B3RFD5</accession>
<name>A0A8B3RFD5_BIFAN</name>
<evidence type="ECO:0000313" key="3">
    <source>
        <dbReference type="Proteomes" id="UP000293613"/>
    </source>
</evidence>
<dbReference type="AntiFam" id="ANF00006">
    <property type="entry name" value="Translation of CRISPR region"/>
</dbReference>
<dbReference type="AlphaFoldDB" id="A0A8B3RFD5"/>
<gene>
    <name evidence="2" type="ORF">PG2011B_1426</name>
</gene>
<organism evidence="2 3">
    <name type="scientific">Bifidobacterium animalis subsp. lactis</name>
    <name type="common">Bifidobacterium lactis</name>
    <dbReference type="NCBI Taxonomy" id="302911"/>
    <lineage>
        <taxon>Bacteria</taxon>
        <taxon>Bacillati</taxon>
        <taxon>Actinomycetota</taxon>
        <taxon>Actinomycetes</taxon>
        <taxon>Bifidobacteriales</taxon>
        <taxon>Bifidobacteriaceae</taxon>
        <taxon>Bifidobacterium</taxon>
    </lineage>
</organism>
<dbReference type="AntiFam" id="ANF00057">
    <property type="entry name" value="Translation of E. coli type CRISPR repeat"/>
</dbReference>
<evidence type="ECO:0000256" key="1">
    <source>
        <dbReference type="SAM" id="MobiDB-lite"/>
    </source>
</evidence>
<protein>
    <submittedName>
        <fullName evidence="2">Uncharacterized protein</fullName>
    </submittedName>
</protein>
<feature type="region of interest" description="Disordered" evidence="1">
    <location>
        <begin position="174"/>
        <end position="195"/>
    </location>
</feature>
<proteinExistence type="predicted"/>